<dbReference type="Gene3D" id="2.30.30.140">
    <property type="match status" value="3"/>
</dbReference>
<dbReference type="GO" id="GO:0042393">
    <property type="term" value="F:histone binding"/>
    <property type="evidence" value="ECO:0007669"/>
    <property type="project" value="TreeGrafter"/>
</dbReference>
<dbReference type="Pfam" id="PF02820">
    <property type="entry name" value="MBT"/>
    <property type="match status" value="3"/>
</dbReference>
<dbReference type="SMART" id="SM00561">
    <property type="entry name" value="MBT"/>
    <property type="match status" value="2"/>
</dbReference>
<sequence length="401" mass="45708">MDVQPIGKAKERKNKLSPPTGSALEKKTEDEAREEVFHILINNRALTSTVYNEELRAFHTNRLRIDQRVEVLNPNDTTEVRPALVKSIIGNRAWLNVALLDVKTCDNDDIQMHEGIYLHVESPMIFPVGWAVKNDYGINANEAYLEHCRKIVDEEKRGENPSYEEIDARPEQFAPPSYFKPKGNWKKGDCLEVLDPLDARFNTLRVAYVKKVLSDGYLEIAFECGSNDEVLPIHSTSALLFPPGYAEQYGIELEKPKKKKKRGVEFTWNNYINLWNKGKRFRPKATLFHQVPSAEEMAQKFPIGAKLEAADQVQSRKFICPAEVRATKGRIVVIAFDGWASQYDQLFHHRSPYLNPLGWCEMVGNFLVSPHESSEQPEEVPSPSTNRTPKGSAKRRATKKS</sequence>
<dbReference type="PROSITE" id="PS51079">
    <property type="entry name" value="MBT"/>
    <property type="match status" value="2"/>
</dbReference>
<dbReference type="SUPFAM" id="SSF63748">
    <property type="entry name" value="Tudor/PWWP/MBT"/>
    <property type="match status" value="3"/>
</dbReference>
<evidence type="ECO:0000313" key="4">
    <source>
        <dbReference type="Proteomes" id="UP000095287"/>
    </source>
</evidence>
<dbReference type="AlphaFoldDB" id="A0A1I7ZB06"/>
<evidence type="ECO:0000256" key="2">
    <source>
        <dbReference type="PROSITE-ProRule" id="PRU00459"/>
    </source>
</evidence>
<evidence type="ECO:0000256" key="3">
    <source>
        <dbReference type="SAM" id="MobiDB-lite"/>
    </source>
</evidence>
<accession>A0A1I7ZB06</accession>
<feature type="region of interest" description="Disordered" evidence="3">
    <location>
        <begin position="1"/>
        <end position="29"/>
    </location>
</feature>
<dbReference type="PANTHER" id="PTHR12247:SF131">
    <property type="entry name" value="LD05287P"/>
    <property type="match status" value="1"/>
</dbReference>
<dbReference type="WBParaSite" id="L893_g24366.t1">
    <property type="protein sequence ID" value="L893_g24366.t1"/>
    <property type="gene ID" value="L893_g24366"/>
</dbReference>
<dbReference type="Proteomes" id="UP000095287">
    <property type="component" value="Unplaced"/>
</dbReference>
<organism evidence="4 5">
    <name type="scientific">Steinernema glaseri</name>
    <dbReference type="NCBI Taxonomy" id="37863"/>
    <lineage>
        <taxon>Eukaryota</taxon>
        <taxon>Metazoa</taxon>
        <taxon>Ecdysozoa</taxon>
        <taxon>Nematoda</taxon>
        <taxon>Chromadorea</taxon>
        <taxon>Rhabditida</taxon>
        <taxon>Tylenchina</taxon>
        <taxon>Panagrolaimomorpha</taxon>
        <taxon>Strongyloidoidea</taxon>
        <taxon>Steinernematidae</taxon>
        <taxon>Steinernema</taxon>
    </lineage>
</organism>
<feature type="region of interest" description="Disordered" evidence="3">
    <location>
        <begin position="370"/>
        <end position="401"/>
    </location>
</feature>
<protein>
    <submittedName>
        <fullName evidence="5">Lethal(3)malignant brain tumor-like protein 1</fullName>
    </submittedName>
</protein>
<dbReference type="InterPro" id="IPR050548">
    <property type="entry name" value="PcG_chromatin_remod_factors"/>
</dbReference>
<feature type="repeat" description="MBT" evidence="2">
    <location>
        <begin position="266"/>
        <end position="370"/>
    </location>
</feature>
<proteinExistence type="predicted"/>
<evidence type="ECO:0000256" key="1">
    <source>
        <dbReference type="ARBA" id="ARBA00022737"/>
    </source>
</evidence>
<reference evidence="5" key="1">
    <citation type="submission" date="2016-11" db="UniProtKB">
        <authorList>
            <consortium name="WormBaseParasite"/>
        </authorList>
    </citation>
    <scope>IDENTIFICATION</scope>
</reference>
<feature type="repeat" description="MBT" evidence="2">
    <location>
        <begin position="31"/>
        <end position="141"/>
    </location>
</feature>
<keyword evidence="4" id="KW-1185">Reference proteome</keyword>
<keyword evidence="1" id="KW-0677">Repeat</keyword>
<dbReference type="GO" id="GO:0045892">
    <property type="term" value="P:negative regulation of DNA-templated transcription"/>
    <property type="evidence" value="ECO:0007669"/>
    <property type="project" value="TreeGrafter"/>
</dbReference>
<dbReference type="GO" id="GO:0003682">
    <property type="term" value="F:chromatin binding"/>
    <property type="evidence" value="ECO:0007669"/>
    <property type="project" value="TreeGrafter"/>
</dbReference>
<name>A0A1I7ZB06_9BILA</name>
<dbReference type="PANTHER" id="PTHR12247">
    <property type="entry name" value="POLYCOMB GROUP PROTEIN"/>
    <property type="match status" value="1"/>
</dbReference>
<dbReference type="GO" id="GO:0005634">
    <property type="term" value="C:nucleus"/>
    <property type="evidence" value="ECO:0007669"/>
    <property type="project" value="InterPro"/>
</dbReference>
<evidence type="ECO:0000313" key="5">
    <source>
        <dbReference type="WBParaSite" id="L893_g24366.t1"/>
    </source>
</evidence>
<feature type="compositionally biased region" description="Basic residues" evidence="3">
    <location>
        <begin position="392"/>
        <end position="401"/>
    </location>
</feature>
<dbReference type="InterPro" id="IPR004092">
    <property type="entry name" value="Mbt"/>
</dbReference>